<organism evidence="2">
    <name type="scientific">Ignisphaera aggregans</name>
    <dbReference type="NCBI Taxonomy" id="334771"/>
    <lineage>
        <taxon>Archaea</taxon>
        <taxon>Thermoproteota</taxon>
        <taxon>Thermoprotei</taxon>
        <taxon>Desulfurococcales</taxon>
        <taxon>Desulfurococcaceae</taxon>
        <taxon>Ignisphaera</taxon>
    </lineage>
</organism>
<reference evidence="2" key="1">
    <citation type="journal article" date="2020" name="mSystems">
        <title>Genome- and Community-Level Interaction Insights into Carbon Utilization and Element Cycling Functions of Hydrothermarchaeota in Hydrothermal Sediment.</title>
        <authorList>
            <person name="Zhou Z."/>
            <person name="Liu Y."/>
            <person name="Xu W."/>
            <person name="Pan J."/>
            <person name="Luo Z.H."/>
            <person name="Li M."/>
        </authorList>
    </citation>
    <scope>NUCLEOTIDE SEQUENCE [LARGE SCALE GENOMIC DNA]</scope>
    <source>
        <strain evidence="1">SpSt-629</strain>
        <strain evidence="2">SpSt-688</strain>
    </source>
</reference>
<dbReference type="AlphaFoldDB" id="A0A7J3MYB9"/>
<comment type="caution">
    <text evidence="2">The sequence shown here is derived from an EMBL/GenBank/DDBJ whole genome shotgun (WGS) entry which is preliminary data.</text>
</comment>
<dbReference type="EMBL" id="DTDH01000101">
    <property type="protein sequence ID" value="HGT98466.1"/>
    <property type="molecule type" value="Genomic_DNA"/>
</dbReference>
<name>A0A7J3MYB9_9CREN</name>
<accession>A0A7J3MYB9</accession>
<protein>
    <submittedName>
        <fullName evidence="2">Uncharacterized protein</fullName>
    </submittedName>
</protein>
<evidence type="ECO:0000313" key="1">
    <source>
        <dbReference type="EMBL" id="HFQ78877.1"/>
    </source>
</evidence>
<dbReference type="EMBL" id="DTAU01000082">
    <property type="protein sequence ID" value="HFQ78877.1"/>
    <property type="molecule type" value="Genomic_DNA"/>
</dbReference>
<sequence>MLFVLNSLLIELSDTNLAILSQHVRAKAYDKVGETISKLFTVSVGTASTLFIIYETTKSHILLTR</sequence>
<evidence type="ECO:0000313" key="2">
    <source>
        <dbReference type="EMBL" id="HGT98466.1"/>
    </source>
</evidence>
<proteinExistence type="predicted"/>
<gene>
    <name evidence="1" type="ORF">ENT99_04135</name>
    <name evidence="2" type="ORF">ENU64_03455</name>
</gene>